<protein>
    <submittedName>
        <fullName evidence="1">Uncharacterized protein</fullName>
    </submittedName>
</protein>
<dbReference type="AlphaFoldDB" id="A0A0F9U7V5"/>
<sequence>MANLIKGKKTNANKKIFSYRYSAGRKRGSGEFNSVSNKAALRYCGFNEKGEALKGGGLILSRLPNGARITHLVPTGRAAKK</sequence>
<organism evidence="1">
    <name type="scientific">marine sediment metagenome</name>
    <dbReference type="NCBI Taxonomy" id="412755"/>
    <lineage>
        <taxon>unclassified sequences</taxon>
        <taxon>metagenomes</taxon>
        <taxon>ecological metagenomes</taxon>
    </lineage>
</organism>
<reference evidence="1" key="1">
    <citation type="journal article" date="2015" name="Nature">
        <title>Complex archaea that bridge the gap between prokaryotes and eukaryotes.</title>
        <authorList>
            <person name="Spang A."/>
            <person name="Saw J.H."/>
            <person name="Jorgensen S.L."/>
            <person name="Zaremba-Niedzwiedzka K."/>
            <person name="Martijn J."/>
            <person name="Lind A.E."/>
            <person name="van Eijk R."/>
            <person name="Schleper C."/>
            <person name="Guy L."/>
            <person name="Ettema T.J."/>
        </authorList>
    </citation>
    <scope>NUCLEOTIDE SEQUENCE</scope>
</reference>
<name>A0A0F9U7V5_9ZZZZ</name>
<accession>A0A0F9U7V5</accession>
<gene>
    <name evidence="1" type="ORF">LCGC14_0639930</name>
</gene>
<proteinExistence type="predicted"/>
<evidence type="ECO:0000313" key="1">
    <source>
        <dbReference type="EMBL" id="KKN49743.1"/>
    </source>
</evidence>
<comment type="caution">
    <text evidence="1">The sequence shown here is derived from an EMBL/GenBank/DDBJ whole genome shotgun (WGS) entry which is preliminary data.</text>
</comment>
<dbReference type="EMBL" id="LAZR01001153">
    <property type="protein sequence ID" value="KKN49743.1"/>
    <property type="molecule type" value="Genomic_DNA"/>
</dbReference>